<dbReference type="Proteomes" id="UP000183772">
    <property type="component" value="Chromosome I"/>
</dbReference>
<dbReference type="EMBL" id="LT629790">
    <property type="protein sequence ID" value="SDU76471.1"/>
    <property type="molecule type" value="Genomic_DNA"/>
</dbReference>
<dbReference type="RefSeq" id="WP_047699370.1">
    <property type="nucleotide sequence ID" value="NZ_LT629790.1"/>
</dbReference>
<proteinExistence type="predicted"/>
<name>A0AAX2DK13_9PSED</name>
<evidence type="ECO:0000313" key="2">
    <source>
        <dbReference type="Proteomes" id="UP000183772"/>
    </source>
</evidence>
<reference evidence="1 2" key="1">
    <citation type="submission" date="2016-10" db="EMBL/GenBank/DDBJ databases">
        <authorList>
            <person name="Varghese N."/>
            <person name="Submissions S."/>
        </authorList>
    </citation>
    <scope>NUCLEOTIDE SEQUENCE [LARGE SCALE GENOMIC DNA]</scope>
    <source>
        <strain evidence="1 2">DSM 16733</strain>
    </source>
</reference>
<gene>
    <name evidence="1" type="ORF">SAMN05216476_5690</name>
</gene>
<keyword evidence="2" id="KW-1185">Reference proteome</keyword>
<organism evidence="1 2">
    <name type="scientific">Pseudomonas mediterranea</name>
    <dbReference type="NCBI Taxonomy" id="183795"/>
    <lineage>
        <taxon>Bacteria</taxon>
        <taxon>Pseudomonadati</taxon>
        <taxon>Pseudomonadota</taxon>
        <taxon>Gammaproteobacteria</taxon>
        <taxon>Pseudomonadales</taxon>
        <taxon>Pseudomonadaceae</taxon>
        <taxon>Pseudomonas</taxon>
    </lineage>
</organism>
<dbReference type="AlphaFoldDB" id="A0AAX2DK13"/>
<accession>A0AAX2DK13</accession>
<sequence length="299" mass="33681">MDMIRFNDFYLHLYRANLEQDGEALLGEFYALWREAETSGVEANSLVDEAKNCLHRVASTDLFVLAACEWIGDKGHHRLSKALAHEVSVQYLQHPKLVRFALSGATEASTSAVARRLCALNVSVPVSLGWVLSLNEDLPPSPLISATTCVVIDFLATEYPATCKRLLEADPSPLAQSTPAKHLDERLSAESSALDALPHLTELQMSSEMRRSFSYLRRNENRAVADKAHGESLFEMFMTAQHFKYSNQVSVEYQNDHETVEAMIPMFTQEMSIELPQTWIADPLLYDQKIMSLWKDADQ</sequence>
<protein>
    <submittedName>
        <fullName evidence="1">Uncharacterized protein</fullName>
    </submittedName>
</protein>
<dbReference type="GeneID" id="76215628"/>
<evidence type="ECO:0000313" key="1">
    <source>
        <dbReference type="EMBL" id="SDU76471.1"/>
    </source>
</evidence>